<reference evidence="1" key="1">
    <citation type="submission" date="2022-11" db="EMBL/GenBank/DDBJ databases">
        <authorList>
            <person name="Scott C."/>
            <person name="Bruce N."/>
        </authorList>
    </citation>
    <scope>NUCLEOTIDE SEQUENCE</scope>
</reference>
<name>A0A9P1H7S8_9PEZI</name>
<evidence type="ECO:0000313" key="2">
    <source>
        <dbReference type="Proteomes" id="UP000838763"/>
    </source>
</evidence>
<sequence length="88" mass="9398">MALWDLRPEEVLGRPMDEARVSGRIETWARTLPAAGKGVDRLELTLKAATPELDAAAAIGCSFVPGLSNDELAPVGVQKLETDDLHSS</sequence>
<protein>
    <submittedName>
        <fullName evidence="1">Uncharacterized protein</fullName>
    </submittedName>
</protein>
<accession>A0A9P1H7S8</accession>
<comment type="caution">
    <text evidence="1">The sequence shown here is derived from an EMBL/GenBank/DDBJ whole genome shotgun (WGS) entry which is preliminary data.</text>
</comment>
<gene>
    <name evidence="1" type="ORF">PPNO1_LOCUS6634</name>
</gene>
<keyword evidence="2" id="KW-1185">Reference proteome</keyword>
<dbReference type="AlphaFoldDB" id="A0A9P1H7S8"/>
<dbReference type="Proteomes" id="UP000838763">
    <property type="component" value="Unassembled WGS sequence"/>
</dbReference>
<dbReference type="EMBL" id="CALLCH030000015">
    <property type="protein sequence ID" value="CAI4216991.1"/>
    <property type="molecule type" value="Genomic_DNA"/>
</dbReference>
<evidence type="ECO:0000313" key="1">
    <source>
        <dbReference type="EMBL" id="CAI4216991.1"/>
    </source>
</evidence>
<organism evidence="1 2">
    <name type="scientific">Parascedosporium putredinis</name>
    <dbReference type="NCBI Taxonomy" id="1442378"/>
    <lineage>
        <taxon>Eukaryota</taxon>
        <taxon>Fungi</taxon>
        <taxon>Dikarya</taxon>
        <taxon>Ascomycota</taxon>
        <taxon>Pezizomycotina</taxon>
        <taxon>Sordariomycetes</taxon>
        <taxon>Hypocreomycetidae</taxon>
        <taxon>Microascales</taxon>
        <taxon>Microascaceae</taxon>
        <taxon>Parascedosporium</taxon>
    </lineage>
</organism>
<proteinExistence type="predicted"/>